<reference evidence="9 10" key="1">
    <citation type="submission" date="2019-12" db="EMBL/GenBank/DDBJ databases">
        <title>Genomic-based taxomic classification of the family Erythrobacteraceae.</title>
        <authorList>
            <person name="Xu L."/>
        </authorList>
    </citation>
    <scope>NUCLEOTIDE SEQUENCE [LARGE SCALE GENOMIC DNA]</scope>
    <source>
        <strain evidence="9 10">JCM 12189</strain>
    </source>
</reference>
<dbReference type="PANTHER" id="PTHR46039:SF5">
    <property type="entry name" value="SUCROSE-PHOSPHATE SYNTHASE 3-RELATED"/>
    <property type="match status" value="1"/>
</dbReference>
<keyword evidence="4" id="KW-0808">Transferase</keyword>
<dbReference type="InterPro" id="IPR028098">
    <property type="entry name" value="Glyco_trans_4-like_N"/>
</dbReference>
<keyword evidence="9" id="KW-0378">Hydrolase</keyword>
<dbReference type="Gene3D" id="3.40.50.2000">
    <property type="entry name" value="Glycogen Phosphorylase B"/>
    <property type="match status" value="2"/>
</dbReference>
<dbReference type="InterPro" id="IPR036412">
    <property type="entry name" value="HAD-like_sf"/>
</dbReference>
<dbReference type="AlphaFoldDB" id="A0A6I4TR25"/>
<name>A0A6I4TR25_9SPHN</name>
<dbReference type="PANTHER" id="PTHR46039">
    <property type="entry name" value="SUCROSE-PHOSPHATE SYNTHASE 3-RELATED"/>
    <property type="match status" value="1"/>
</dbReference>
<organism evidence="9 10">
    <name type="scientific">Qipengyuania aquimaris</name>
    <dbReference type="NCBI Taxonomy" id="255984"/>
    <lineage>
        <taxon>Bacteria</taxon>
        <taxon>Pseudomonadati</taxon>
        <taxon>Pseudomonadota</taxon>
        <taxon>Alphaproteobacteria</taxon>
        <taxon>Sphingomonadales</taxon>
        <taxon>Erythrobacteraceae</taxon>
        <taxon>Qipengyuania</taxon>
    </lineage>
</organism>
<dbReference type="InterPro" id="IPR023214">
    <property type="entry name" value="HAD_sf"/>
</dbReference>
<evidence type="ECO:0000256" key="1">
    <source>
        <dbReference type="ARBA" id="ARBA00006530"/>
    </source>
</evidence>
<sequence length="688" mass="75625">MHIVSLALGGCLKAEPVRYGITEDTGGHITYVLGEMEALARRSDVRFAEIITRRFDEPKLGSAHAQHQEWISSKLAITRIDSGNPAYLSKEALRCDRQAFTTALIAELQSREPLPDLIHAHFADAADVAIQIERALGIPFVYTAHSLGMDKRAAMASPCQAIDARLAEENRAISGARAIIGSSRDECERQLVAYPSARIEKIHRLAPGIERGHESSRPSTAIDLIAPFLRDPTKPIVLAVARPVHKKNLARLVEAYGTSPHLREQSNLVILAGLRETLTSGEKEQLEVMRDLVDAIDCHDLYGSVAYPKSHTREQVQALYSLAARTRGVFVNPALMEPYGLTLVEAAAHGLPVVATKVGGPQDIVGELEHGLLVDPNDASDIAGAIERLISDRPFWERCSCSGRKKSLDMNWDRYAAGFRNIAANILEGRSGSVIRPSHLVVSDLDNTLTGCSNGVDRFARFLKRRHDFGFVVATGRSIVEARRLLREWGLPSPLGWITSVGSEIYLERSGNPTLDETFAKQISEDWEPERIDDLLADLPDLVPQAFYEQRSFKRSYFAKDAEQAAEIEKLLQSQGIRARVIFSHDCLLDILPIKAGKAAAMRHVAGMFGVTAQNVFAAGDSGNDADMLTVCENAILVGNHSSEIARLASRPNVYLSKRSNASGTLEGLLAHQRARRTRIRQKLELSA</sequence>
<dbReference type="InterPro" id="IPR001296">
    <property type="entry name" value="Glyco_trans_1"/>
</dbReference>
<evidence type="ECO:0000259" key="8">
    <source>
        <dbReference type="Pfam" id="PF13579"/>
    </source>
</evidence>
<dbReference type="InterPro" id="IPR006380">
    <property type="entry name" value="SPP-like_dom"/>
</dbReference>
<evidence type="ECO:0000256" key="5">
    <source>
        <dbReference type="ARBA" id="ARBA00047471"/>
    </source>
</evidence>
<dbReference type="Gene3D" id="3.40.50.1000">
    <property type="entry name" value="HAD superfamily/HAD-like"/>
    <property type="match status" value="1"/>
</dbReference>
<dbReference type="InterPro" id="IPR006379">
    <property type="entry name" value="HAD-SF_hydro_IIB"/>
</dbReference>
<dbReference type="GO" id="GO:0046524">
    <property type="term" value="F:sucrose-phosphate synthase activity"/>
    <property type="evidence" value="ECO:0007669"/>
    <property type="project" value="UniProtKB-EC"/>
</dbReference>
<gene>
    <name evidence="9" type="ORF">GRI34_13065</name>
</gene>
<evidence type="ECO:0000259" key="6">
    <source>
        <dbReference type="Pfam" id="PF00534"/>
    </source>
</evidence>
<dbReference type="RefSeq" id="WP_160596306.1">
    <property type="nucleotide sequence ID" value="NZ_WTYI01000001.1"/>
</dbReference>
<comment type="catalytic activity">
    <reaction evidence="5">
        <text>beta-D-fructose 6-phosphate + UDP-alpha-D-glucose = sucrose 6(F)-phosphate + UDP + H(+)</text>
        <dbReference type="Rhea" id="RHEA:22172"/>
        <dbReference type="ChEBI" id="CHEBI:15378"/>
        <dbReference type="ChEBI" id="CHEBI:57634"/>
        <dbReference type="ChEBI" id="CHEBI:57723"/>
        <dbReference type="ChEBI" id="CHEBI:58223"/>
        <dbReference type="ChEBI" id="CHEBI:58885"/>
        <dbReference type="EC" id="2.4.1.14"/>
    </reaction>
</comment>
<dbReference type="SFLD" id="SFLDG01140">
    <property type="entry name" value="C2.B:_Phosphomannomutase_and_P"/>
    <property type="match status" value="1"/>
</dbReference>
<dbReference type="Proteomes" id="UP000432727">
    <property type="component" value="Unassembled WGS sequence"/>
</dbReference>
<evidence type="ECO:0000259" key="7">
    <source>
        <dbReference type="Pfam" id="PF05116"/>
    </source>
</evidence>
<dbReference type="Gene3D" id="3.90.1070.10">
    <property type="match status" value="1"/>
</dbReference>
<keyword evidence="3" id="KW-0328">Glycosyltransferase</keyword>
<feature type="domain" description="Glycosyl transferase family 1" evidence="6">
    <location>
        <begin position="229"/>
        <end position="405"/>
    </location>
</feature>
<evidence type="ECO:0000256" key="3">
    <source>
        <dbReference type="ARBA" id="ARBA00022676"/>
    </source>
</evidence>
<dbReference type="Pfam" id="PF13579">
    <property type="entry name" value="Glyco_trans_4_4"/>
    <property type="match status" value="1"/>
</dbReference>
<evidence type="ECO:0000313" key="10">
    <source>
        <dbReference type="Proteomes" id="UP000432727"/>
    </source>
</evidence>
<feature type="domain" description="Glycosyltransferase subfamily 4-like N-terminal" evidence="8">
    <location>
        <begin position="26"/>
        <end position="203"/>
    </location>
</feature>
<dbReference type="NCBIfam" id="TIGR01484">
    <property type="entry name" value="HAD-SF-IIB"/>
    <property type="match status" value="1"/>
</dbReference>
<dbReference type="OrthoDB" id="7847955at2"/>
<dbReference type="GO" id="GO:0016791">
    <property type="term" value="F:phosphatase activity"/>
    <property type="evidence" value="ECO:0007669"/>
    <property type="project" value="UniProtKB-ARBA"/>
</dbReference>
<dbReference type="EMBL" id="WTYI01000001">
    <property type="protein sequence ID" value="MXO97347.1"/>
    <property type="molecule type" value="Genomic_DNA"/>
</dbReference>
<keyword evidence="10" id="KW-1185">Reference proteome</keyword>
<protein>
    <recommendedName>
        <fullName evidence="2">sucrose-phosphate synthase</fullName>
        <ecNumber evidence="2">2.4.1.14</ecNumber>
    </recommendedName>
</protein>
<dbReference type="SUPFAM" id="SSF53756">
    <property type="entry name" value="UDP-Glycosyltransferase/glycogen phosphorylase"/>
    <property type="match status" value="1"/>
</dbReference>
<dbReference type="SFLD" id="SFLDG01141">
    <property type="entry name" value="C2.B.1:_Sucrose_Phosphatase_Li"/>
    <property type="match status" value="1"/>
</dbReference>
<accession>A0A6I4TR25</accession>
<dbReference type="InterPro" id="IPR044161">
    <property type="entry name" value="SPS"/>
</dbReference>
<dbReference type="SUPFAM" id="SSF56784">
    <property type="entry name" value="HAD-like"/>
    <property type="match status" value="1"/>
</dbReference>
<dbReference type="SFLD" id="SFLDS00003">
    <property type="entry name" value="Haloacid_Dehalogenase"/>
    <property type="match status" value="1"/>
</dbReference>
<dbReference type="Pfam" id="PF05116">
    <property type="entry name" value="S6PP"/>
    <property type="match status" value="1"/>
</dbReference>
<feature type="domain" description="Sucrose phosphatase-like" evidence="7">
    <location>
        <begin position="439"/>
        <end position="669"/>
    </location>
</feature>
<evidence type="ECO:0000256" key="4">
    <source>
        <dbReference type="ARBA" id="ARBA00022679"/>
    </source>
</evidence>
<proteinExistence type="inferred from homology"/>
<comment type="similarity">
    <text evidence="1">Belongs to the glycosyltransferase 1 family.</text>
</comment>
<comment type="caution">
    <text evidence="9">The sequence shown here is derived from an EMBL/GenBank/DDBJ whole genome shotgun (WGS) entry which is preliminary data.</text>
</comment>
<evidence type="ECO:0000313" key="9">
    <source>
        <dbReference type="EMBL" id="MXO97347.1"/>
    </source>
</evidence>
<dbReference type="EC" id="2.4.1.14" evidence="2"/>
<dbReference type="Pfam" id="PF00534">
    <property type="entry name" value="Glycos_transf_1"/>
    <property type="match status" value="1"/>
</dbReference>
<evidence type="ECO:0000256" key="2">
    <source>
        <dbReference type="ARBA" id="ARBA00012536"/>
    </source>
</evidence>